<dbReference type="InterPro" id="IPR036412">
    <property type="entry name" value="HAD-like_sf"/>
</dbReference>
<name>A0ABS9YZU1_9MYCO</name>
<sequence length="195" mass="21638">MAATRVDTLPRSRSFWWDRAWCAHADVPVLEAVIFDFDAPRGATERDAHMFRDLIWSLPCADIRVAVTAAGSRDRIEPLVRELIGDGVVEVLIAGDDVLRPKPDPEAYHRVLCELGVGAANVLAVEHSMTGFHTARSAGLATVVVTTDEIRGHDFTGAAEVLDRHDWPDPLSASRCRRVHERWCIQRSRLNALPA</sequence>
<dbReference type="EMBL" id="JAIVFL010000001">
    <property type="protein sequence ID" value="MCI4676607.1"/>
    <property type="molecule type" value="Genomic_DNA"/>
</dbReference>
<reference evidence="1" key="1">
    <citation type="journal article" date="2022" name="ISME J.">
        <title>Identification of active gaseous-alkane degraders at natural gas seeps.</title>
        <authorList>
            <person name="Farhan Ul Haque M."/>
            <person name="Hernandez M."/>
            <person name="Crombie A.T."/>
            <person name="Murrell J.C."/>
        </authorList>
    </citation>
    <scope>NUCLEOTIDE SEQUENCE</scope>
    <source>
        <strain evidence="1">ANDR5</strain>
    </source>
</reference>
<dbReference type="SUPFAM" id="SSF56784">
    <property type="entry name" value="HAD-like"/>
    <property type="match status" value="1"/>
</dbReference>
<dbReference type="Gene3D" id="3.40.50.1000">
    <property type="entry name" value="HAD superfamily/HAD-like"/>
    <property type="match status" value="1"/>
</dbReference>
<dbReference type="InterPro" id="IPR041492">
    <property type="entry name" value="HAD_2"/>
</dbReference>
<dbReference type="PANTHER" id="PTHR43481">
    <property type="entry name" value="FRUCTOSE-1-PHOSPHATE PHOSPHATASE"/>
    <property type="match status" value="1"/>
</dbReference>
<dbReference type="InterPro" id="IPR051806">
    <property type="entry name" value="HAD-like_SPP"/>
</dbReference>
<evidence type="ECO:0000313" key="2">
    <source>
        <dbReference type="Proteomes" id="UP001139068"/>
    </source>
</evidence>
<evidence type="ECO:0000313" key="1">
    <source>
        <dbReference type="EMBL" id="MCI4676607.1"/>
    </source>
</evidence>
<gene>
    <name evidence="1" type="ORF">K9U37_17650</name>
</gene>
<proteinExistence type="predicted"/>
<keyword evidence="1" id="KW-0378">Hydrolase</keyword>
<dbReference type="NCBIfam" id="TIGR01509">
    <property type="entry name" value="HAD-SF-IA-v3"/>
    <property type="match status" value="1"/>
</dbReference>
<dbReference type="Proteomes" id="UP001139068">
    <property type="component" value="Unassembled WGS sequence"/>
</dbReference>
<dbReference type="GO" id="GO:0016787">
    <property type="term" value="F:hydrolase activity"/>
    <property type="evidence" value="ECO:0007669"/>
    <property type="project" value="UniProtKB-KW"/>
</dbReference>
<dbReference type="Pfam" id="PF13419">
    <property type="entry name" value="HAD_2"/>
    <property type="match status" value="1"/>
</dbReference>
<keyword evidence="2" id="KW-1185">Reference proteome</keyword>
<comment type="caution">
    <text evidence="1">The sequence shown here is derived from an EMBL/GenBank/DDBJ whole genome shotgun (WGS) entry which is preliminary data.</text>
</comment>
<dbReference type="PANTHER" id="PTHR43481:SF4">
    <property type="entry name" value="GLYCEROL-1-PHOSPHATE PHOSPHOHYDROLASE 1-RELATED"/>
    <property type="match status" value="1"/>
</dbReference>
<protein>
    <submittedName>
        <fullName evidence="1">HAD-IA family hydrolase</fullName>
    </submittedName>
</protein>
<organism evidence="1 2">
    <name type="scientific">Candidatus Mycolicibacterium alkanivorans</name>
    <dbReference type="NCBI Taxonomy" id="2954114"/>
    <lineage>
        <taxon>Bacteria</taxon>
        <taxon>Bacillati</taxon>
        <taxon>Actinomycetota</taxon>
        <taxon>Actinomycetes</taxon>
        <taxon>Mycobacteriales</taxon>
        <taxon>Mycobacteriaceae</taxon>
        <taxon>Mycolicibacterium</taxon>
    </lineage>
</organism>
<accession>A0ABS9YZU1</accession>
<dbReference type="RefSeq" id="WP_243072778.1">
    <property type="nucleotide sequence ID" value="NZ_JAIVFL010000001.1"/>
</dbReference>
<dbReference type="InterPro" id="IPR023214">
    <property type="entry name" value="HAD_sf"/>
</dbReference>
<dbReference type="InterPro" id="IPR006439">
    <property type="entry name" value="HAD-SF_hydro_IA"/>
</dbReference>